<evidence type="ECO:0000313" key="3">
    <source>
        <dbReference type="Proteomes" id="UP001243330"/>
    </source>
</evidence>
<gene>
    <name evidence="2" type="ORF">CCHR01_14246</name>
</gene>
<sequence length="198" mass="21974">MTPLAGGTKRRQRDRPYRTGKRFVEWCDDGQLVRSNAGPRERHGGQFAFMVVVDIARVLLRVLGEVLCGNLVIFRNSLAAYYGNGVCLLTLMAWEPVQLSLGVGEFCYAINNHGHLSEEVKIPRLPSHVIPETDRSLLNPSDHVQYASSATEADEPEKVSGERLSGQPYSDSCPFSTSVHARGKRREIFKSGFRAGRG</sequence>
<feature type="region of interest" description="Disordered" evidence="1">
    <location>
        <begin position="146"/>
        <end position="177"/>
    </location>
</feature>
<dbReference type="Proteomes" id="UP001243330">
    <property type="component" value="Unassembled WGS sequence"/>
</dbReference>
<dbReference type="AlphaFoldDB" id="A0AAD9A8Y5"/>
<reference evidence="2" key="1">
    <citation type="submission" date="2023-01" db="EMBL/GenBank/DDBJ databases">
        <title>Colletotrichum chrysophilum M932 genome sequence.</title>
        <authorList>
            <person name="Baroncelli R."/>
        </authorList>
    </citation>
    <scope>NUCLEOTIDE SEQUENCE</scope>
    <source>
        <strain evidence="2">M932</strain>
    </source>
</reference>
<name>A0AAD9A8Y5_9PEZI</name>
<protein>
    <submittedName>
        <fullName evidence="2">Uncharacterized protein</fullName>
    </submittedName>
</protein>
<evidence type="ECO:0000256" key="1">
    <source>
        <dbReference type="SAM" id="MobiDB-lite"/>
    </source>
</evidence>
<evidence type="ECO:0000313" key="2">
    <source>
        <dbReference type="EMBL" id="KAK1843140.1"/>
    </source>
</evidence>
<dbReference type="EMBL" id="JAQOWY010000375">
    <property type="protein sequence ID" value="KAK1843140.1"/>
    <property type="molecule type" value="Genomic_DNA"/>
</dbReference>
<keyword evidence="3" id="KW-1185">Reference proteome</keyword>
<feature type="compositionally biased region" description="Polar residues" evidence="1">
    <location>
        <begin position="167"/>
        <end position="177"/>
    </location>
</feature>
<accession>A0AAD9A8Y5</accession>
<organism evidence="2 3">
    <name type="scientific">Colletotrichum chrysophilum</name>
    <dbReference type="NCBI Taxonomy" id="1836956"/>
    <lineage>
        <taxon>Eukaryota</taxon>
        <taxon>Fungi</taxon>
        <taxon>Dikarya</taxon>
        <taxon>Ascomycota</taxon>
        <taxon>Pezizomycotina</taxon>
        <taxon>Sordariomycetes</taxon>
        <taxon>Hypocreomycetidae</taxon>
        <taxon>Glomerellales</taxon>
        <taxon>Glomerellaceae</taxon>
        <taxon>Colletotrichum</taxon>
        <taxon>Colletotrichum gloeosporioides species complex</taxon>
    </lineage>
</organism>
<comment type="caution">
    <text evidence="2">The sequence shown here is derived from an EMBL/GenBank/DDBJ whole genome shotgun (WGS) entry which is preliminary data.</text>
</comment>
<proteinExistence type="predicted"/>